<proteinExistence type="predicted"/>
<dbReference type="OrthoDB" id="2890420at2"/>
<organism evidence="2 3">
    <name type="scientific">Litchfieldia salsa</name>
    <dbReference type="NCBI Taxonomy" id="930152"/>
    <lineage>
        <taxon>Bacteria</taxon>
        <taxon>Bacillati</taxon>
        <taxon>Bacillota</taxon>
        <taxon>Bacilli</taxon>
        <taxon>Bacillales</taxon>
        <taxon>Bacillaceae</taxon>
        <taxon>Litchfieldia</taxon>
    </lineage>
</organism>
<name>A0A1H0UPA4_9BACI</name>
<evidence type="ECO:0000313" key="3">
    <source>
        <dbReference type="Proteomes" id="UP000199159"/>
    </source>
</evidence>
<keyword evidence="3" id="KW-1185">Reference proteome</keyword>
<sequence length="69" mass="7662">MSKDPKTNAEIPSSTPLNPMFGMTTDLDTNNPFLSESVYAGDSVDEHVTIEEANSYLAEKEIHQVFDNQ</sequence>
<accession>A0A1H0UPA4</accession>
<protein>
    <submittedName>
        <fullName evidence="2">Uncharacterized protein</fullName>
    </submittedName>
</protein>
<dbReference type="Proteomes" id="UP000199159">
    <property type="component" value="Unassembled WGS sequence"/>
</dbReference>
<dbReference type="RefSeq" id="WP_090854168.1">
    <property type="nucleotide sequence ID" value="NZ_FNJU01000005.1"/>
</dbReference>
<dbReference type="AlphaFoldDB" id="A0A1H0UPA4"/>
<dbReference type="EMBL" id="FNJU01000005">
    <property type="protein sequence ID" value="SDP67716.1"/>
    <property type="molecule type" value="Genomic_DNA"/>
</dbReference>
<feature type="region of interest" description="Disordered" evidence="1">
    <location>
        <begin position="1"/>
        <end position="24"/>
    </location>
</feature>
<reference evidence="3" key="1">
    <citation type="submission" date="2016-10" db="EMBL/GenBank/DDBJ databases">
        <authorList>
            <person name="Varghese N."/>
            <person name="Submissions S."/>
        </authorList>
    </citation>
    <scope>NUCLEOTIDE SEQUENCE [LARGE SCALE GENOMIC DNA]</scope>
    <source>
        <strain evidence="3">IBRC-M10078</strain>
    </source>
</reference>
<evidence type="ECO:0000256" key="1">
    <source>
        <dbReference type="SAM" id="MobiDB-lite"/>
    </source>
</evidence>
<evidence type="ECO:0000313" key="2">
    <source>
        <dbReference type="EMBL" id="SDP67716.1"/>
    </source>
</evidence>
<gene>
    <name evidence="2" type="ORF">SAMN05216565_10555</name>
</gene>